<gene>
    <name evidence="3" type="ORF">AMATHDRAFT_7164</name>
</gene>
<dbReference type="InterPro" id="IPR045339">
    <property type="entry name" value="DUF6534"/>
</dbReference>
<dbReference type="OrthoDB" id="2536347at2759"/>
<keyword evidence="1" id="KW-1133">Transmembrane helix</keyword>
<feature type="transmembrane region" description="Helical" evidence="1">
    <location>
        <begin position="126"/>
        <end position="146"/>
    </location>
</feature>
<evidence type="ECO:0000256" key="1">
    <source>
        <dbReference type="SAM" id="Phobius"/>
    </source>
</evidence>
<dbReference type="Proteomes" id="UP000242287">
    <property type="component" value="Unassembled WGS sequence"/>
</dbReference>
<accession>A0A2A9N918</accession>
<evidence type="ECO:0000313" key="3">
    <source>
        <dbReference type="EMBL" id="PFH47009.1"/>
    </source>
</evidence>
<evidence type="ECO:0000259" key="2">
    <source>
        <dbReference type="Pfam" id="PF20152"/>
    </source>
</evidence>
<proteinExistence type="predicted"/>
<feature type="transmembrane region" description="Helical" evidence="1">
    <location>
        <begin position="96"/>
        <end position="120"/>
    </location>
</feature>
<dbReference type="EMBL" id="KZ302141">
    <property type="protein sequence ID" value="PFH47009.1"/>
    <property type="molecule type" value="Genomic_DNA"/>
</dbReference>
<keyword evidence="1" id="KW-0812">Transmembrane</keyword>
<protein>
    <recommendedName>
        <fullName evidence="2">DUF6534 domain-containing protein</fullName>
    </recommendedName>
</protein>
<reference evidence="3 4" key="1">
    <citation type="submission" date="2014-02" db="EMBL/GenBank/DDBJ databases">
        <title>Transposable element dynamics among asymbiotic and ectomycorrhizal Amanita fungi.</title>
        <authorList>
            <consortium name="DOE Joint Genome Institute"/>
            <person name="Hess J."/>
            <person name="Skrede I."/>
            <person name="Wolfe B."/>
            <person name="LaButti K."/>
            <person name="Ohm R.A."/>
            <person name="Grigoriev I.V."/>
            <person name="Pringle A."/>
        </authorList>
    </citation>
    <scope>NUCLEOTIDE SEQUENCE [LARGE SCALE GENOMIC DNA]</scope>
    <source>
        <strain evidence="3 4">SKay4041</strain>
    </source>
</reference>
<feature type="domain" description="DUF6534" evidence="2">
    <location>
        <begin position="61"/>
        <end position="150"/>
    </location>
</feature>
<organism evidence="3 4">
    <name type="scientific">Amanita thiersii Skay4041</name>
    <dbReference type="NCBI Taxonomy" id="703135"/>
    <lineage>
        <taxon>Eukaryota</taxon>
        <taxon>Fungi</taxon>
        <taxon>Dikarya</taxon>
        <taxon>Basidiomycota</taxon>
        <taxon>Agaricomycotina</taxon>
        <taxon>Agaricomycetes</taxon>
        <taxon>Agaricomycetidae</taxon>
        <taxon>Agaricales</taxon>
        <taxon>Pluteineae</taxon>
        <taxon>Amanitaceae</taxon>
        <taxon>Amanita</taxon>
    </lineage>
</organism>
<feature type="transmembrane region" description="Helical" evidence="1">
    <location>
        <begin position="55"/>
        <end position="76"/>
    </location>
</feature>
<sequence length="205" mass="22060">MGSDPVNGAQLVAAVAFLIIAASASEHSRRAEPPFSPSRQDDIYLADSNVPVMGIIWLACSLACDITIAIIIVYYASNHTYSLLQQDQKLPNKYALLLELELQLQLASVNLLGLILLLTAKFSGSAYVAPMIILSKVYANATMVLLNNRMTISGTSPTATVVEAQISTLRFQTVHGAAEGEIEGGAEGTENRVNARRTKRSLFHA</sequence>
<dbReference type="AlphaFoldDB" id="A0A2A9N918"/>
<name>A0A2A9N918_9AGAR</name>
<keyword evidence="4" id="KW-1185">Reference proteome</keyword>
<keyword evidence="1" id="KW-0472">Membrane</keyword>
<dbReference type="Pfam" id="PF20152">
    <property type="entry name" value="DUF6534"/>
    <property type="match status" value="1"/>
</dbReference>
<evidence type="ECO:0000313" key="4">
    <source>
        <dbReference type="Proteomes" id="UP000242287"/>
    </source>
</evidence>